<evidence type="ECO:0000313" key="1">
    <source>
        <dbReference type="EMBL" id="POW00071.1"/>
    </source>
</evidence>
<reference evidence="2" key="3">
    <citation type="journal article" date="2018" name="Mol. Plant Microbe Interact.">
        <title>Genome sequence resources for the wheat stripe rust pathogen (Puccinia striiformis f. sp. tritici) and the barley stripe rust pathogen (Puccinia striiformis f. sp. hordei).</title>
        <authorList>
            <person name="Xia C."/>
            <person name="Wang M."/>
            <person name="Yin C."/>
            <person name="Cornejo O.E."/>
            <person name="Hulbert S.H."/>
            <person name="Chen X."/>
        </authorList>
    </citation>
    <scope>NUCLEOTIDE SEQUENCE [LARGE SCALE GENOMIC DNA]</scope>
    <source>
        <strain evidence="2">93TX-2</strain>
    </source>
</reference>
<dbReference type="VEuPathDB" id="FungiDB:PSHT_13239"/>
<dbReference type="VEuPathDB" id="FungiDB:PSTT_10381"/>
<dbReference type="EMBL" id="PKSM01000259">
    <property type="protein sequence ID" value="POW00071.1"/>
    <property type="molecule type" value="Genomic_DNA"/>
</dbReference>
<reference evidence="1 2" key="1">
    <citation type="submission" date="2017-12" db="EMBL/GenBank/DDBJ databases">
        <title>Gene loss provides genomic basis for host adaptation in cereal stripe rust fungi.</title>
        <authorList>
            <person name="Xia C."/>
        </authorList>
    </citation>
    <scope>NUCLEOTIDE SEQUENCE [LARGE SCALE GENOMIC DNA]</scope>
    <source>
        <strain evidence="1 2">93TX-2</strain>
    </source>
</reference>
<proteinExistence type="predicted"/>
<comment type="caution">
    <text evidence="1">The sequence shown here is derived from an EMBL/GenBank/DDBJ whole genome shotgun (WGS) entry which is preliminary data.</text>
</comment>
<dbReference type="AlphaFoldDB" id="A0A2S4US66"/>
<dbReference type="Proteomes" id="UP000238274">
    <property type="component" value="Unassembled WGS sequence"/>
</dbReference>
<sequence length="396" mass="45132">MDNSQVINPTPSTIPTTKNNEVIDFAEKDEVIDFDTGPVAGSGDELLPSAVTNLIQQHKKNAKPKVKPNHTISGPVTDPQFNPEYHTSCQSGTILTKGRWMDYSEWFNQKLPNQSKEIIRAEMSALPNRVGGIDGQDRGYLHCLKMKPTCQNCTIPVEDLTWIKVGRLIHPEERCIEWAKKCPSRHPIMCGIFPPFPIGSSEENCPPRVKYYQKWERLALQEPFVWAAFHSPYSSDIKFTCPDCGIVHSETFQLKTGSFEVIIKPLVEKWMTWCKIAYLTKNNEDVENLTWIKVGRSIHPEERHSQWARHCPSRHPIMQRIFPPFPIGSSEENCPPGVKYHYKWEHLALLELSAWAAFHSPYGSNIKFTCPDCGANHSEISKLKKGLFEVIVKPLV</sequence>
<organism evidence="1 2">
    <name type="scientific">Puccinia striiformis</name>
    <dbReference type="NCBI Taxonomy" id="27350"/>
    <lineage>
        <taxon>Eukaryota</taxon>
        <taxon>Fungi</taxon>
        <taxon>Dikarya</taxon>
        <taxon>Basidiomycota</taxon>
        <taxon>Pucciniomycotina</taxon>
        <taxon>Pucciniomycetes</taxon>
        <taxon>Pucciniales</taxon>
        <taxon>Pucciniaceae</taxon>
        <taxon>Puccinia</taxon>
    </lineage>
</organism>
<dbReference type="OrthoDB" id="2417614at2759"/>
<keyword evidence="2" id="KW-1185">Reference proteome</keyword>
<name>A0A2S4US66_9BASI</name>
<reference evidence="2" key="2">
    <citation type="journal article" date="2018" name="BMC Genomics">
        <title>Genomic insights into host adaptation between the wheat stripe rust pathogen (Puccinia striiformis f. sp. tritici) and the barley stripe rust pathogen (Puccinia striiformis f. sp. hordei).</title>
        <authorList>
            <person name="Xia C."/>
            <person name="Wang M."/>
            <person name="Yin C."/>
            <person name="Cornejo O.E."/>
            <person name="Hulbert S.H."/>
            <person name="Chen X."/>
        </authorList>
    </citation>
    <scope>NUCLEOTIDE SEQUENCE [LARGE SCALE GENOMIC DNA]</scope>
    <source>
        <strain evidence="2">93TX-2</strain>
    </source>
</reference>
<evidence type="ECO:0000313" key="2">
    <source>
        <dbReference type="Proteomes" id="UP000238274"/>
    </source>
</evidence>
<protein>
    <submittedName>
        <fullName evidence="1">Uncharacterized protein</fullName>
    </submittedName>
</protein>
<dbReference type="PANTHER" id="PTHR28094">
    <property type="entry name" value="MEIOTICALLY UP-REGULATED GENE 113 PROTEIN"/>
    <property type="match status" value="1"/>
</dbReference>
<gene>
    <name evidence="1" type="ORF">PSHT_13239</name>
</gene>
<dbReference type="PANTHER" id="PTHR28094:SF1">
    <property type="entry name" value="MEIOTICALLY UP-REGULATED GENE 113 PROTEIN"/>
    <property type="match status" value="1"/>
</dbReference>
<dbReference type="InterPro" id="IPR053006">
    <property type="entry name" value="Meiosis_regulatory"/>
</dbReference>
<accession>A0A2S4US66</accession>